<organism evidence="2 3">
    <name type="scientific">Niallia taxi</name>
    <dbReference type="NCBI Taxonomy" id="2499688"/>
    <lineage>
        <taxon>Bacteria</taxon>
        <taxon>Bacillati</taxon>
        <taxon>Bacillota</taxon>
        <taxon>Bacilli</taxon>
        <taxon>Bacillales</taxon>
        <taxon>Bacillaceae</taxon>
        <taxon>Niallia</taxon>
    </lineage>
</organism>
<dbReference type="EMBL" id="RZTZ01000011">
    <property type="protein sequence ID" value="RVT58818.1"/>
    <property type="molecule type" value="Genomic_DNA"/>
</dbReference>
<dbReference type="SUPFAM" id="SSF53335">
    <property type="entry name" value="S-adenosyl-L-methionine-dependent methyltransferases"/>
    <property type="match status" value="1"/>
</dbReference>
<dbReference type="GO" id="GO:0032259">
    <property type="term" value="P:methylation"/>
    <property type="evidence" value="ECO:0007669"/>
    <property type="project" value="UniProtKB-KW"/>
</dbReference>
<gene>
    <name evidence="2" type="ORF">EM808_20890</name>
</gene>
<comment type="caution">
    <text evidence="2">The sequence shown here is derived from an EMBL/GenBank/DDBJ whole genome shotgun (WGS) entry which is preliminary data.</text>
</comment>
<dbReference type="PANTHER" id="PTHR43460">
    <property type="entry name" value="METHYLTRANSFERASE"/>
    <property type="match status" value="1"/>
</dbReference>
<dbReference type="Pfam" id="PF13649">
    <property type="entry name" value="Methyltransf_25"/>
    <property type="match status" value="1"/>
</dbReference>
<dbReference type="InterPro" id="IPR029063">
    <property type="entry name" value="SAM-dependent_MTases_sf"/>
</dbReference>
<dbReference type="RefSeq" id="WP_127740411.1">
    <property type="nucleotide sequence ID" value="NZ_RZTZ01000011.1"/>
</dbReference>
<reference evidence="2 3" key="1">
    <citation type="submission" date="2019-01" db="EMBL/GenBank/DDBJ databases">
        <title>Bacillus sp. M5HDSG1-1, whole genome shotgun sequence.</title>
        <authorList>
            <person name="Tuo L."/>
        </authorList>
    </citation>
    <scope>NUCLEOTIDE SEQUENCE [LARGE SCALE GENOMIC DNA]</scope>
    <source>
        <strain evidence="2 3">M5HDSG1-1</strain>
    </source>
</reference>
<dbReference type="InterPro" id="IPR052939">
    <property type="entry name" value="23S_rRNA_MeTrnsfrase_RlmA"/>
</dbReference>
<accession>A0A3S2TS30</accession>
<dbReference type="AlphaFoldDB" id="A0A3S2TS30"/>
<keyword evidence="2" id="KW-0808">Transferase</keyword>
<evidence type="ECO:0000313" key="3">
    <source>
        <dbReference type="Proteomes" id="UP000288024"/>
    </source>
</evidence>
<feature type="domain" description="Methyltransferase" evidence="1">
    <location>
        <begin position="56"/>
        <end position="133"/>
    </location>
</feature>
<proteinExistence type="predicted"/>
<evidence type="ECO:0000259" key="1">
    <source>
        <dbReference type="Pfam" id="PF13649"/>
    </source>
</evidence>
<dbReference type="Proteomes" id="UP000288024">
    <property type="component" value="Unassembled WGS sequence"/>
</dbReference>
<name>A0A3S2TS30_9BACI</name>
<keyword evidence="2" id="KW-0489">Methyltransferase</keyword>
<dbReference type="PANTHER" id="PTHR43460:SF1">
    <property type="entry name" value="METHYLTRANSFERASE TYPE 11 DOMAIN-CONTAINING PROTEIN"/>
    <property type="match status" value="1"/>
</dbReference>
<sequence length="253" mass="28894">MEKDQAFYDFIKDGNRAFKGWDFSFLTETGRTSSNVLSWSYGSMAIPLTRNTDCMLDMGTGGGEFLSLLHPLSANVFATEGYGPNVAIAKARLEPLGVQVTFIEDDNNLPFADNQFSLILNRHESYSPFELRRILNKHGVFLTQQVGGSDCSEINKALGVPVNGEFSEWNLQLVTKELENHDFQILFAKEEFPVTRFYDIGALIYYLHAISWQVPGFSVTKYEHKLFDIHQDIQKNGYFEARQHRFIVKARKI</sequence>
<dbReference type="CDD" id="cd02440">
    <property type="entry name" value="AdoMet_MTases"/>
    <property type="match status" value="1"/>
</dbReference>
<dbReference type="GO" id="GO:0008168">
    <property type="term" value="F:methyltransferase activity"/>
    <property type="evidence" value="ECO:0007669"/>
    <property type="project" value="UniProtKB-KW"/>
</dbReference>
<dbReference type="Gene3D" id="3.40.50.150">
    <property type="entry name" value="Vaccinia Virus protein VP39"/>
    <property type="match status" value="1"/>
</dbReference>
<evidence type="ECO:0000313" key="2">
    <source>
        <dbReference type="EMBL" id="RVT58818.1"/>
    </source>
</evidence>
<keyword evidence="3" id="KW-1185">Reference proteome</keyword>
<protein>
    <submittedName>
        <fullName evidence="2">Class I SAM-dependent methyltransferase</fullName>
    </submittedName>
</protein>
<dbReference type="InterPro" id="IPR041698">
    <property type="entry name" value="Methyltransf_25"/>
</dbReference>